<protein>
    <recommendedName>
        <fullName evidence="4">Mid2 domain-containing protein</fullName>
    </recommendedName>
</protein>
<dbReference type="InterPro" id="IPR007567">
    <property type="entry name" value="Mid2_dom"/>
</dbReference>
<feature type="domain" description="Mid2" evidence="4">
    <location>
        <begin position="158"/>
        <end position="208"/>
    </location>
</feature>
<evidence type="ECO:0000259" key="4">
    <source>
        <dbReference type="Pfam" id="PF04478"/>
    </source>
</evidence>
<feature type="chain" id="PRO_5042821611" description="Mid2 domain-containing protein" evidence="3">
    <location>
        <begin position="23"/>
        <end position="271"/>
    </location>
</feature>
<evidence type="ECO:0000256" key="3">
    <source>
        <dbReference type="SAM" id="SignalP"/>
    </source>
</evidence>
<name>A0AAN6UBT4_9PEZI</name>
<feature type="compositionally biased region" description="Low complexity" evidence="1">
    <location>
        <begin position="119"/>
        <end position="131"/>
    </location>
</feature>
<keyword evidence="2" id="KW-1133">Transmembrane helix</keyword>
<reference evidence="5" key="1">
    <citation type="journal article" date="2023" name="Mol. Phylogenet. Evol.">
        <title>Genome-scale phylogeny and comparative genomics of the fungal order Sordariales.</title>
        <authorList>
            <person name="Hensen N."/>
            <person name="Bonometti L."/>
            <person name="Westerberg I."/>
            <person name="Brannstrom I.O."/>
            <person name="Guillou S."/>
            <person name="Cros-Aarteil S."/>
            <person name="Calhoun S."/>
            <person name="Haridas S."/>
            <person name="Kuo A."/>
            <person name="Mondo S."/>
            <person name="Pangilinan J."/>
            <person name="Riley R."/>
            <person name="LaButti K."/>
            <person name="Andreopoulos B."/>
            <person name="Lipzen A."/>
            <person name="Chen C."/>
            <person name="Yan M."/>
            <person name="Daum C."/>
            <person name="Ng V."/>
            <person name="Clum A."/>
            <person name="Steindorff A."/>
            <person name="Ohm R.A."/>
            <person name="Martin F."/>
            <person name="Silar P."/>
            <person name="Natvig D.O."/>
            <person name="Lalanne C."/>
            <person name="Gautier V."/>
            <person name="Ament-Velasquez S.L."/>
            <person name="Kruys A."/>
            <person name="Hutchinson M.I."/>
            <person name="Powell A.J."/>
            <person name="Barry K."/>
            <person name="Miller A.N."/>
            <person name="Grigoriev I.V."/>
            <person name="Debuchy R."/>
            <person name="Gladieux P."/>
            <person name="Hiltunen Thoren M."/>
            <person name="Johannesson H."/>
        </authorList>
    </citation>
    <scope>NUCLEOTIDE SEQUENCE</scope>
    <source>
        <strain evidence="5">CBS 123565</strain>
    </source>
</reference>
<keyword evidence="2" id="KW-0472">Membrane</keyword>
<feature type="region of interest" description="Disordered" evidence="1">
    <location>
        <begin position="35"/>
        <end position="141"/>
    </location>
</feature>
<gene>
    <name evidence="5" type="ORF">BT67DRAFT_241598</name>
</gene>
<feature type="compositionally biased region" description="Low complexity" evidence="1">
    <location>
        <begin position="64"/>
        <end position="104"/>
    </location>
</feature>
<sequence length="271" mass="28298">MQLTSGLKFLVLGLSAISVAEATFVNINHVGRDGRAVQRRQDDEEESSKDTDVATTSSTPPPEVETTTTKESSSTQPTPTVSSTPIQTPTSSSVKPPASTSSSSQNDTPATSSTPPPESSSNTPEESSSETQKPESSVSLEVSTITQVKTITEADGSQKTVTSEIVTSATAGLASNNGNPQQESGMSTQTRNTVIGVVVGVGGAIILGGLAFVAWRIWGRKRNQEENDVLMDYGNQAETAEPAGSMAGRTPFQSTLESYHAPTQVNTAANF</sequence>
<feature type="compositionally biased region" description="Basic and acidic residues" evidence="1">
    <location>
        <begin position="35"/>
        <end position="52"/>
    </location>
</feature>
<keyword evidence="3" id="KW-0732">Signal</keyword>
<keyword evidence="2" id="KW-0812">Transmembrane</keyword>
<evidence type="ECO:0000313" key="6">
    <source>
        <dbReference type="Proteomes" id="UP001304895"/>
    </source>
</evidence>
<accession>A0AAN6UBT4</accession>
<evidence type="ECO:0000256" key="2">
    <source>
        <dbReference type="SAM" id="Phobius"/>
    </source>
</evidence>
<organism evidence="5 6">
    <name type="scientific">Trichocladium antarcticum</name>
    <dbReference type="NCBI Taxonomy" id="1450529"/>
    <lineage>
        <taxon>Eukaryota</taxon>
        <taxon>Fungi</taxon>
        <taxon>Dikarya</taxon>
        <taxon>Ascomycota</taxon>
        <taxon>Pezizomycotina</taxon>
        <taxon>Sordariomycetes</taxon>
        <taxon>Sordariomycetidae</taxon>
        <taxon>Sordariales</taxon>
        <taxon>Chaetomiaceae</taxon>
        <taxon>Trichocladium</taxon>
    </lineage>
</organism>
<reference evidence="5" key="2">
    <citation type="submission" date="2023-05" db="EMBL/GenBank/DDBJ databases">
        <authorList>
            <consortium name="Lawrence Berkeley National Laboratory"/>
            <person name="Steindorff A."/>
            <person name="Hensen N."/>
            <person name="Bonometti L."/>
            <person name="Westerberg I."/>
            <person name="Brannstrom I.O."/>
            <person name="Guillou S."/>
            <person name="Cros-Aarteil S."/>
            <person name="Calhoun S."/>
            <person name="Haridas S."/>
            <person name="Kuo A."/>
            <person name="Mondo S."/>
            <person name="Pangilinan J."/>
            <person name="Riley R."/>
            <person name="Labutti K."/>
            <person name="Andreopoulos B."/>
            <person name="Lipzen A."/>
            <person name="Chen C."/>
            <person name="Yanf M."/>
            <person name="Daum C."/>
            <person name="Ng V."/>
            <person name="Clum A."/>
            <person name="Ohm R."/>
            <person name="Martin F."/>
            <person name="Silar P."/>
            <person name="Natvig D."/>
            <person name="Lalanne C."/>
            <person name="Gautier V."/>
            <person name="Ament-Velasquez S.L."/>
            <person name="Kruys A."/>
            <person name="Hutchinson M.I."/>
            <person name="Powell A.J."/>
            <person name="Barry K."/>
            <person name="Miller A.N."/>
            <person name="Grigoriev I.V."/>
            <person name="Debuchy R."/>
            <person name="Gladieux P."/>
            <person name="Thoren M.H."/>
            <person name="Johannesson H."/>
        </authorList>
    </citation>
    <scope>NUCLEOTIDE SEQUENCE</scope>
    <source>
        <strain evidence="5">CBS 123565</strain>
    </source>
</reference>
<dbReference type="AlphaFoldDB" id="A0AAN6UBT4"/>
<feature type="signal peptide" evidence="3">
    <location>
        <begin position="1"/>
        <end position="22"/>
    </location>
</feature>
<feature type="transmembrane region" description="Helical" evidence="2">
    <location>
        <begin position="194"/>
        <end position="215"/>
    </location>
</feature>
<dbReference type="EMBL" id="MU853442">
    <property type="protein sequence ID" value="KAK4130122.1"/>
    <property type="molecule type" value="Genomic_DNA"/>
</dbReference>
<evidence type="ECO:0000313" key="5">
    <source>
        <dbReference type="EMBL" id="KAK4130122.1"/>
    </source>
</evidence>
<keyword evidence="6" id="KW-1185">Reference proteome</keyword>
<dbReference type="Proteomes" id="UP001304895">
    <property type="component" value="Unassembled WGS sequence"/>
</dbReference>
<comment type="caution">
    <text evidence="5">The sequence shown here is derived from an EMBL/GenBank/DDBJ whole genome shotgun (WGS) entry which is preliminary data.</text>
</comment>
<evidence type="ECO:0000256" key="1">
    <source>
        <dbReference type="SAM" id="MobiDB-lite"/>
    </source>
</evidence>
<proteinExistence type="predicted"/>
<dbReference type="Pfam" id="PF04478">
    <property type="entry name" value="Mid2"/>
    <property type="match status" value="1"/>
</dbReference>